<reference evidence="3 4" key="1">
    <citation type="submission" date="2024-03" db="EMBL/GenBank/DDBJ databases">
        <title>Ignisphaera cupida sp. nov., a hyperthermophilic hydrolytic archaeon from a hot spring of Kamchatka, and proposal of Ignisphaeraceae fam. nov.</title>
        <authorList>
            <person name="Podosokorskaya O.A."/>
            <person name="Elcheninov A.G."/>
            <person name="Maltseva A.I."/>
            <person name="Zayulina K.S."/>
            <person name="Novikov A."/>
            <person name="Merkel A.Y."/>
        </authorList>
    </citation>
    <scope>NUCLEOTIDE SEQUENCE [LARGE SCALE GENOMIC DNA]</scope>
    <source>
        <strain evidence="3 4">38H-sp</strain>
    </source>
</reference>
<dbReference type="PANTHER" id="PTHR12558:SF13">
    <property type="entry name" value="CELL DIVISION CYCLE PROTEIN 27 HOMOLOG"/>
    <property type="match status" value="1"/>
</dbReference>
<evidence type="ECO:0000256" key="2">
    <source>
        <dbReference type="SAM" id="SignalP"/>
    </source>
</evidence>
<dbReference type="SUPFAM" id="SSF48452">
    <property type="entry name" value="TPR-like"/>
    <property type="match status" value="1"/>
</dbReference>
<name>A0ABU9UDD1_9SPIR</name>
<gene>
    <name evidence="3" type="ORF">WKV44_08970</name>
</gene>
<keyword evidence="4" id="KW-1185">Reference proteome</keyword>
<sequence length="238" mass="27576">MKKVIIFLFFVLLFFTACNNSTVDNDFDNFILLEPKIEREEILSNSDRIEELKSKIKKHKEAIDRTVQATGDLGIVYKLLAIEYMQREMYGPAKEALENAINIFPENPVLFQMAGVCSARLAKSKMDPAERERLFSLSISYYKRALELDPRLKDALYGISVVYIFEKNEPSSAIDYLTKLVSIDPSFIEARFLLARAYYMMRNMDASVDQYMYIIKNSKNKDEVEKAKENLNIITNNK</sequence>
<organism evidence="3 4">
    <name type="scientific">Rarispira pelagica</name>
    <dbReference type="NCBI Taxonomy" id="3141764"/>
    <lineage>
        <taxon>Bacteria</taxon>
        <taxon>Pseudomonadati</taxon>
        <taxon>Spirochaetota</taxon>
        <taxon>Spirochaetia</taxon>
        <taxon>Winmispirales</taxon>
        <taxon>Winmispiraceae</taxon>
        <taxon>Rarispira</taxon>
    </lineage>
</organism>
<evidence type="ECO:0000313" key="3">
    <source>
        <dbReference type="EMBL" id="MEM5948673.1"/>
    </source>
</evidence>
<accession>A0ABU9UDD1</accession>
<feature type="chain" id="PRO_5046946361" description="Tetratricopeptide repeat protein" evidence="2">
    <location>
        <begin position="20"/>
        <end position="238"/>
    </location>
</feature>
<keyword evidence="2" id="KW-0732">Signal</keyword>
<dbReference type="Gene3D" id="1.25.40.10">
    <property type="entry name" value="Tetratricopeptide repeat domain"/>
    <property type="match status" value="1"/>
</dbReference>
<comment type="caution">
    <text evidence="3">The sequence shown here is derived from an EMBL/GenBank/DDBJ whole genome shotgun (WGS) entry which is preliminary data.</text>
</comment>
<dbReference type="PANTHER" id="PTHR12558">
    <property type="entry name" value="CELL DIVISION CYCLE 16,23,27"/>
    <property type="match status" value="1"/>
</dbReference>
<protein>
    <recommendedName>
        <fullName evidence="5">Tetratricopeptide repeat protein</fullName>
    </recommendedName>
</protein>
<evidence type="ECO:0000313" key="4">
    <source>
        <dbReference type="Proteomes" id="UP001466331"/>
    </source>
</evidence>
<feature type="coiled-coil region" evidence="1">
    <location>
        <begin position="42"/>
        <end position="69"/>
    </location>
</feature>
<evidence type="ECO:0000256" key="1">
    <source>
        <dbReference type="SAM" id="Coils"/>
    </source>
</evidence>
<dbReference type="InterPro" id="IPR011990">
    <property type="entry name" value="TPR-like_helical_dom_sf"/>
</dbReference>
<dbReference type="SMART" id="SM00028">
    <property type="entry name" value="TPR"/>
    <property type="match status" value="2"/>
</dbReference>
<dbReference type="InterPro" id="IPR019734">
    <property type="entry name" value="TPR_rpt"/>
</dbReference>
<keyword evidence="1" id="KW-0175">Coiled coil</keyword>
<proteinExistence type="predicted"/>
<dbReference type="PROSITE" id="PS51257">
    <property type="entry name" value="PROKAR_LIPOPROTEIN"/>
    <property type="match status" value="1"/>
</dbReference>
<evidence type="ECO:0008006" key="5">
    <source>
        <dbReference type="Google" id="ProtNLM"/>
    </source>
</evidence>
<dbReference type="Proteomes" id="UP001466331">
    <property type="component" value="Unassembled WGS sequence"/>
</dbReference>
<dbReference type="RefSeq" id="WP_420070124.1">
    <property type="nucleotide sequence ID" value="NZ_JBCHKQ010000004.1"/>
</dbReference>
<feature type="signal peptide" evidence="2">
    <location>
        <begin position="1"/>
        <end position="19"/>
    </location>
</feature>
<dbReference type="EMBL" id="JBCHKQ010000004">
    <property type="protein sequence ID" value="MEM5948673.1"/>
    <property type="molecule type" value="Genomic_DNA"/>
</dbReference>